<feature type="transmembrane region" description="Helical" evidence="1">
    <location>
        <begin position="98"/>
        <end position="123"/>
    </location>
</feature>
<keyword evidence="1" id="KW-0812">Transmembrane</keyword>
<proteinExistence type="predicted"/>
<feature type="transmembrane region" description="Helical" evidence="1">
    <location>
        <begin position="153"/>
        <end position="172"/>
    </location>
</feature>
<dbReference type="EMBL" id="JBIGHV010000009">
    <property type="protein sequence ID" value="MFG6432676.1"/>
    <property type="molecule type" value="Genomic_DNA"/>
</dbReference>
<comment type="caution">
    <text evidence="2">The sequence shown here is derived from an EMBL/GenBank/DDBJ whole genome shotgun (WGS) entry which is preliminary data.</text>
</comment>
<evidence type="ECO:0000313" key="2">
    <source>
        <dbReference type="EMBL" id="MFG6432676.1"/>
    </source>
</evidence>
<accession>A0ABW7F9X0</accession>
<dbReference type="RefSeq" id="WP_394482736.1">
    <property type="nucleotide sequence ID" value="NZ_JBIGHV010000009.1"/>
</dbReference>
<dbReference type="Proteomes" id="UP001606210">
    <property type="component" value="Unassembled WGS sequence"/>
</dbReference>
<reference evidence="2 3" key="1">
    <citation type="submission" date="2024-08" db="EMBL/GenBank/DDBJ databases">
        <authorList>
            <person name="Lu H."/>
        </authorList>
    </citation>
    <scope>NUCLEOTIDE SEQUENCE [LARGE SCALE GENOMIC DNA]</scope>
    <source>
        <strain evidence="2 3">LYH14W</strain>
    </source>
</reference>
<sequence>MNHQEAVRQYTQALARFLAPLRAADADEVIREIEGHVLDVIEQQQRSGLPVDVEALLAGFGDPRELAASYVVHVLAGTPPPRGFRALQSVKRGVTRGLYWTMAAFGYSVAALCALLALVKLWAPDTVGVWTSAHGNSVVVDIVSRSRPGEHELLGALLIPMALLLALAVAELTRRVLQALGRGMTAGAGR</sequence>
<gene>
    <name evidence="2" type="ORF">ACG00Y_22350</name>
</gene>
<keyword evidence="1" id="KW-0472">Membrane</keyword>
<name>A0ABW7F9X0_9BURK</name>
<protein>
    <submittedName>
        <fullName evidence="2">HAAS signaling domain-containing protein</fullName>
    </submittedName>
</protein>
<evidence type="ECO:0000256" key="1">
    <source>
        <dbReference type="SAM" id="Phobius"/>
    </source>
</evidence>
<evidence type="ECO:0000313" key="3">
    <source>
        <dbReference type="Proteomes" id="UP001606210"/>
    </source>
</evidence>
<keyword evidence="1" id="KW-1133">Transmembrane helix</keyword>
<organism evidence="2 3">
    <name type="scientific">Pelomonas parva</name>
    <dbReference type="NCBI Taxonomy" id="3299032"/>
    <lineage>
        <taxon>Bacteria</taxon>
        <taxon>Pseudomonadati</taxon>
        <taxon>Pseudomonadota</taxon>
        <taxon>Betaproteobacteria</taxon>
        <taxon>Burkholderiales</taxon>
        <taxon>Sphaerotilaceae</taxon>
        <taxon>Roseateles</taxon>
    </lineage>
</organism>
<dbReference type="Pfam" id="PF22564">
    <property type="entry name" value="HAAS"/>
    <property type="match status" value="1"/>
</dbReference>
<keyword evidence="3" id="KW-1185">Reference proteome</keyword>